<feature type="non-terminal residue" evidence="1">
    <location>
        <position position="122"/>
    </location>
</feature>
<accession>A0A9W4STY4</accession>
<evidence type="ECO:0000313" key="2">
    <source>
        <dbReference type="Proteomes" id="UP001153678"/>
    </source>
</evidence>
<dbReference type="AlphaFoldDB" id="A0A9W4STY4"/>
<organism evidence="1 2">
    <name type="scientific">Funneliformis geosporum</name>
    <dbReference type="NCBI Taxonomy" id="1117311"/>
    <lineage>
        <taxon>Eukaryota</taxon>
        <taxon>Fungi</taxon>
        <taxon>Fungi incertae sedis</taxon>
        <taxon>Mucoromycota</taxon>
        <taxon>Glomeromycotina</taxon>
        <taxon>Glomeromycetes</taxon>
        <taxon>Glomerales</taxon>
        <taxon>Glomeraceae</taxon>
        <taxon>Funneliformis</taxon>
    </lineage>
</organism>
<proteinExistence type="predicted"/>
<reference evidence="1" key="1">
    <citation type="submission" date="2022-08" db="EMBL/GenBank/DDBJ databases">
        <authorList>
            <person name="Kallberg Y."/>
            <person name="Tangrot J."/>
            <person name="Rosling A."/>
        </authorList>
    </citation>
    <scope>NUCLEOTIDE SEQUENCE</scope>
    <source>
        <strain evidence="1">Wild A</strain>
    </source>
</reference>
<comment type="caution">
    <text evidence="1">The sequence shown here is derived from an EMBL/GenBank/DDBJ whole genome shotgun (WGS) entry which is preliminary data.</text>
</comment>
<dbReference type="EMBL" id="CAMKVN010002519">
    <property type="protein sequence ID" value="CAI2181443.1"/>
    <property type="molecule type" value="Genomic_DNA"/>
</dbReference>
<evidence type="ECO:0000313" key="1">
    <source>
        <dbReference type="EMBL" id="CAI2181443.1"/>
    </source>
</evidence>
<name>A0A9W4STY4_9GLOM</name>
<sequence length="122" mass="14334">MYNGDLVHAVKVFGKLLEMSRKKSEKWLKEYQMIEQELGFGDEGNVEKTDEIENKFGKKHNEVIVNYSAAFTSIQPHDALSYNILKLSASIKLPKWKIYEKPESQEFFPLHFEKKFASWCKK</sequence>
<protein>
    <submittedName>
        <fullName evidence="1">5970_t:CDS:1</fullName>
    </submittedName>
</protein>
<gene>
    <name evidence="1" type="ORF">FWILDA_LOCUS10088</name>
</gene>
<dbReference type="Proteomes" id="UP001153678">
    <property type="component" value="Unassembled WGS sequence"/>
</dbReference>
<keyword evidence="2" id="KW-1185">Reference proteome</keyword>